<proteinExistence type="predicted"/>
<accession>A0A2S9PXC5</accession>
<sequence>MDRPAGTLRRDLVELRRWHPGDADALHPVITGALDHLRPWMPWAAGHDRTGTEEYLARCEREWAADRSYDYAITADGAVVGSCGLMRRIGPGGVEIGYWLHPAATGRGLATMAAAALVDAGRLLSGIDRAEIHHDQANPASGAVARRLGFTAVGRAAQQGDPAAPGESGVQVVWRLALRAAGAPGRPGTA</sequence>
<reference evidence="2 3" key="1">
    <citation type="submission" date="2018-03" db="EMBL/GenBank/DDBJ databases">
        <title>Novel Streptomyces sp. from soil.</title>
        <authorList>
            <person name="Tan G.Y.A."/>
            <person name="Lee Z.Y."/>
        </authorList>
    </citation>
    <scope>NUCLEOTIDE SEQUENCE [LARGE SCALE GENOMIC DNA]</scope>
    <source>
        <strain evidence="2 3">ST5x</strain>
    </source>
</reference>
<keyword evidence="3" id="KW-1185">Reference proteome</keyword>
<dbReference type="RefSeq" id="WP_105868862.1">
    <property type="nucleotide sequence ID" value="NZ_PVLV01000153.1"/>
</dbReference>
<dbReference type="InterPro" id="IPR051531">
    <property type="entry name" value="N-acetyltransferase"/>
</dbReference>
<dbReference type="PANTHER" id="PTHR43792:SF1">
    <property type="entry name" value="N-ACETYLTRANSFERASE DOMAIN-CONTAINING PROTEIN"/>
    <property type="match status" value="1"/>
</dbReference>
<dbReference type="Pfam" id="PF13302">
    <property type="entry name" value="Acetyltransf_3"/>
    <property type="match status" value="1"/>
</dbReference>
<evidence type="ECO:0000313" key="3">
    <source>
        <dbReference type="Proteomes" id="UP000239322"/>
    </source>
</evidence>
<evidence type="ECO:0000313" key="2">
    <source>
        <dbReference type="EMBL" id="PRH78987.1"/>
    </source>
</evidence>
<evidence type="ECO:0000259" key="1">
    <source>
        <dbReference type="PROSITE" id="PS51186"/>
    </source>
</evidence>
<dbReference type="PANTHER" id="PTHR43792">
    <property type="entry name" value="GNAT FAMILY, PUTATIVE (AFU_ORTHOLOGUE AFUA_3G00765)-RELATED-RELATED"/>
    <property type="match status" value="1"/>
</dbReference>
<dbReference type="Gene3D" id="3.40.630.30">
    <property type="match status" value="1"/>
</dbReference>
<dbReference type="InterPro" id="IPR016181">
    <property type="entry name" value="Acyl_CoA_acyltransferase"/>
</dbReference>
<protein>
    <submittedName>
        <fullName evidence="2">GNAT family N-acetyltransferase</fullName>
    </submittedName>
</protein>
<organism evidence="2 3">
    <name type="scientific">Streptomyces solincola</name>
    <dbReference type="NCBI Taxonomy" id="2100817"/>
    <lineage>
        <taxon>Bacteria</taxon>
        <taxon>Bacillati</taxon>
        <taxon>Actinomycetota</taxon>
        <taxon>Actinomycetes</taxon>
        <taxon>Kitasatosporales</taxon>
        <taxon>Streptomycetaceae</taxon>
        <taxon>Streptomyces</taxon>
    </lineage>
</organism>
<name>A0A2S9PXC5_9ACTN</name>
<dbReference type="InterPro" id="IPR000182">
    <property type="entry name" value="GNAT_dom"/>
</dbReference>
<dbReference type="Proteomes" id="UP000239322">
    <property type="component" value="Unassembled WGS sequence"/>
</dbReference>
<feature type="domain" description="N-acetyltransferase" evidence="1">
    <location>
        <begin position="13"/>
        <end position="179"/>
    </location>
</feature>
<comment type="caution">
    <text evidence="2">The sequence shown here is derived from an EMBL/GenBank/DDBJ whole genome shotgun (WGS) entry which is preliminary data.</text>
</comment>
<dbReference type="AlphaFoldDB" id="A0A2S9PXC5"/>
<keyword evidence="2" id="KW-0808">Transferase</keyword>
<dbReference type="GO" id="GO:0016747">
    <property type="term" value="F:acyltransferase activity, transferring groups other than amino-acyl groups"/>
    <property type="evidence" value="ECO:0007669"/>
    <property type="project" value="InterPro"/>
</dbReference>
<dbReference type="OrthoDB" id="9799321at2"/>
<dbReference type="PROSITE" id="PS51186">
    <property type="entry name" value="GNAT"/>
    <property type="match status" value="1"/>
</dbReference>
<dbReference type="EMBL" id="PVLV01000153">
    <property type="protein sequence ID" value="PRH78987.1"/>
    <property type="molecule type" value="Genomic_DNA"/>
</dbReference>
<dbReference type="SUPFAM" id="SSF55729">
    <property type="entry name" value="Acyl-CoA N-acyltransferases (Nat)"/>
    <property type="match status" value="1"/>
</dbReference>
<gene>
    <name evidence="2" type="ORF">C6N75_11985</name>
</gene>